<dbReference type="Gene3D" id="2.60.15.10">
    <property type="entry name" value="F0F1 ATP synthase delta/epsilon subunit, N-terminal"/>
    <property type="match status" value="1"/>
</dbReference>
<evidence type="ECO:0000256" key="9">
    <source>
        <dbReference type="ARBA" id="ARBA00023128"/>
    </source>
</evidence>
<dbReference type="STRING" id="402676.B6K3D0"/>
<dbReference type="SUPFAM" id="SSF51344">
    <property type="entry name" value="Epsilon subunit of F1F0-ATP synthase N-terminal domain"/>
    <property type="match status" value="1"/>
</dbReference>
<dbReference type="PANTHER" id="PTHR13822">
    <property type="entry name" value="ATP SYNTHASE DELTA/EPSILON CHAIN"/>
    <property type="match status" value="1"/>
</dbReference>
<organism evidence="15 17">
    <name type="scientific">Schizosaccharomyces japonicus (strain yFS275 / FY16936)</name>
    <name type="common">Fission yeast</name>
    <dbReference type="NCBI Taxonomy" id="402676"/>
    <lineage>
        <taxon>Eukaryota</taxon>
        <taxon>Fungi</taxon>
        <taxon>Dikarya</taxon>
        <taxon>Ascomycota</taxon>
        <taxon>Taphrinomycotina</taxon>
        <taxon>Schizosaccharomycetes</taxon>
        <taxon>Schizosaccharomycetales</taxon>
        <taxon>Schizosaccharomycetaceae</taxon>
        <taxon>Schizosaccharomyces</taxon>
    </lineage>
</organism>
<keyword evidence="9" id="KW-0496">Mitochondrion</keyword>
<name>B6K3D0_SCHJY</name>
<sequence>MLSLRAVLNPGFSWRPVLNKLPRTLYVTRKYAKNAAKATSEAPAADGLLLSFALPSSTLYERTPVTQVDIPTEHGDMGILKNHVPIIECLRPGVIKITDVNGATDKLFSAGGFAVQQPNNHLCITSPEAFRLDDFASVSEVTSLLDQAKTQQATASETEKPAVDVRISVLEAILQALRG</sequence>
<evidence type="ECO:0000256" key="6">
    <source>
        <dbReference type="ARBA" id="ARBA00022792"/>
    </source>
</evidence>
<comment type="similarity">
    <text evidence="2">Belongs to the ATPase epsilon chain family.</text>
</comment>
<evidence type="ECO:0000256" key="8">
    <source>
        <dbReference type="ARBA" id="ARBA00023065"/>
    </source>
</evidence>
<dbReference type="PANTHER" id="PTHR13822:SF7">
    <property type="entry name" value="ATP SYNTHASE SUBUNIT DELTA, MITOCHONDRIAL"/>
    <property type="match status" value="1"/>
</dbReference>
<evidence type="ECO:0000313" key="16">
    <source>
        <dbReference type="JaponicusDB" id="SJAG_03114"/>
    </source>
</evidence>
<evidence type="ECO:0000256" key="11">
    <source>
        <dbReference type="ARBA" id="ARBA00023196"/>
    </source>
</evidence>
<dbReference type="CDD" id="cd12152">
    <property type="entry name" value="F1-ATPase_delta"/>
    <property type="match status" value="1"/>
</dbReference>
<dbReference type="RefSeq" id="XP_002174280.1">
    <property type="nucleotide sequence ID" value="XM_002174244.2"/>
</dbReference>
<evidence type="ECO:0000256" key="4">
    <source>
        <dbReference type="ARBA" id="ARBA00022448"/>
    </source>
</evidence>
<dbReference type="eggNOG" id="KOG1758">
    <property type="taxonomic scope" value="Eukaryota"/>
</dbReference>
<keyword evidence="10" id="KW-0472">Membrane</keyword>
<evidence type="ECO:0000256" key="7">
    <source>
        <dbReference type="ARBA" id="ARBA00022946"/>
    </source>
</evidence>
<reference evidence="15 17" key="1">
    <citation type="journal article" date="2011" name="Science">
        <title>Comparative functional genomics of the fission yeasts.</title>
        <authorList>
            <person name="Rhind N."/>
            <person name="Chen Z."/>
            <person name="Yassour M."/>
            <person name="Thompson D.A."/>
            <person name="Haas B.J."/>
            <person name="Habib N."/>
            <person name="Wapinski I."/>
            <person name="Roy S."/>
            <person name="Lin M.F."/>
            <person name="Heiman D.I."/>
            <person name="Young S.K."/>
            <person name="Furuya K."/>
            <person name="Guo Y."/>
            <person name="Pidoux A."/>
            <person name="Chen H.M."/>
            <person name="Robbertse B."/>
            <person name="Goldberg J.M."/>
            <person name="Aoki K."/>
            <person name="Bayne E.H."/>
            <person name="Berlin A.M."/>
            <person name="Desjardins C.A."/>
            <person name="Dobbs E."/>
            <person name="Dukaj L."/>
            <person name="Fan L."/>
            <person name="FitzGerald M.G."/>
            <person name="French C."/>
            <person name="Gujja S."/>
            <person name="Hansen K."/>
            <person name="Keifenheim D."/>
            <person name="Levin J.Z."/>
            <person name="Mosher R.A."/>
            <person name="Mueller C.A."/>
            <person name="Pfiffner J."/>
            <person name="Priest M."/>
            <person name="Russ C."/>
            <person name="Smialowska A."/>
            <person name="Swoboda P."/>
            <person name="Sykes S.M."/>
            <person name="Vaughn M."/>
            <person name="Vengrova S."/>
            <person name="Yoder R."/>
            <person name="Zeng Q."/>
            <person name="Allshire R."/>
            <person name="Baulcombe D."/>
            <person name="Birren B.W."/>
            <person name="Brown W."/>
            <person name="Ekwall K."/>
            <person name="Kellis M."/>
            <person name="Leatherwood J."/>
            <person name="Levin H."/>
            <person name="Margalit H."/>
            <person name="Martienssen R."/>
            <person name="Nieduszynski C.A."/>
            <person name="Spatafora J.W."/>
            <person name="Friedman N."/>
            <person name="Dalgaard J.Z."/>
            <person name="Baumann P."/>
            <person name="Niki H."/>
            <person name="Regev A."/>
            <person name="Nusbaum C."/>
        </authorList>
    </citation>
    <scope>NUCLEOTIDE SEQUENCE [LARGE SCALE GENOMIC DNA]</scope>
    <source>
        <strain evidence="17">yFS275 / FY16936</strain>
    </source>
</reference>
<keyword evidence="17" id="KW-1185">Reference proteome</keyword>
<dbReference type="Pfam" id="PF02823">
    <property type="entry name" value="ATP-synt_DE_N"/>
    <property type="match status" value="1"/>
</dbReference>
<keyword evidence="5" id="KW-0375">Hydrogen ion transport</keyword>
<dbReference type="GeneID" id="7048460"/>
<dbReference type="InterPro" id="IPR036771">
    <property type="entry name" value="ATPsynth_dsu/esu_N"/>
</dbReference>
<keyword evidence="8" id="KW-0406">Ion transport</keyword>
<comment type="subcellular location">
    <subcellularLocation>
        <location evidence="1">Mitochondrion inner membrane</location>
    </subcellularLocation>
</comment>
<evidence type="ECO:0000256" key="3">
    <source>
        <dbReference type="ARBA" id="ARBA00016960"/>
    </source>
</evidence>
<dbReference type="HOGENOM" id="CLU_084338_0_0_1"/>
<dbReference type="VEuPathDB" id="FungiDB:SJAG_03114"/>
<evidence type="ECO:0000256" key="5">
    <source>
        <dbReference type="ARBA" id="ARBA00022781"/>
    </source>
</evidence>
<evidence type="ECO:0000256" key="12">
    <source>
        <dbReference type="ARBA" id="ARBA00023310"/>
    </source>
</evidence>
<accession>B6K3D0</accession>
<dbReference type="InterPro" id="IPR020546">
    <property type="entry name" value="ATP_synth_F1_dsu/esu_N"/>
</dbReference>
<proteinExistence type="inferred from homology"/>
<dbReference type="AlphaFoldDB" id="B6K3D0"/>
<dbReference type="Proteomes" id="UP000001744">
    <property type="component" value="Unassembled WGS sequence"/>
</dbReference>
<keyword evidence="12" id="KW-0066">ATP synthesis</keyword>
<dbReference type="GO" id="GO:0046933">
    <property type="term" value="F:proton-transporting ATP synthase activity, rotational mechanism"/>
    <property type="evidence" value="ECO:0007669"/>
    <property type="project" value="InterPro"/>
</dbReference>
<keyword evidence="7" id="KW-0809">Transit peptide</keyword>
<dbReference type="GO" id="GO:0045259">
    <property type="term" value="C:proton-transporting ATP synthase complex"/>
    <property type="evidence" value="ECO:0000318"/>
    <property type="project" value="GO_Central"/>
</dbReference>
<dbReference type="EMBL" id="KE651167">
    <property type="protein sequence ID" value="EEB07987.1"/>
    <property type="molecule type" value="Genomic_DNA"/>
</dbReference>
<keyword evidence="4" id="KW-0813">Transport</keyword>
<dbReference type="JaponicusDB" id="SJAG_03114">
    <property type="gene designation" value="atp16"/>
</dbReference>
<evidence type="ECO:0000256" key="13">
    <source>
        <dbReference type="ARBA" id="ARBA00031669"/>
    </source>
</evidence>
<dbReference type="OrthoDB" id="270171at2759"/>
<dbReference type="GO" id="GO:0015986">
    <property type="term" value="P:proton motive force-driven ATP synthesis"/>
    <property type="evidence" value="ECO:0000318"/>
    <property type="project" value="GO_Central"/>
</dbReference>
<keyword evidence="6" id="KW-0999">Mitochondrion inner membrane</keyword>
<dbReference type="InterPro" id="IPR001469">
    <property type="entry name" value="ATP_synth_F1_dsu/esu"/>
</dbReference>
<evidence type="ECO:0000259" key="14">
    <source>
        <dbReference type="Pfam" id="PF02823"/>
    </source>
</evidence>
<evidence type="ECO:0000256" key="2">
    <source>
        <dbReference type="ARBA" id="ARBA00005712"/>
    </source>
</evidence>
<dbReference type="HAMAP" id="MF_00530">
    <property type="entry name" value="ATP_synth_epsil_bac"/>
    <property type="match status" value="1"/>
</dbReference>
<gene>
    <name evidence="16" type="primary">atp16</name>
    <name evidence="15" type="ORF">SJAG_03114</name>
</gene>
<feature type="domain" description="ATP synthase F1 complex delta/epsilon subunit N-terminal" evidence="14">
    <location>
        <begin position="51"/>
        <end position="120"/>
    </location>
</feature>
<protein>
    <recommendedName>
        <fullName evidence="3">ATP synthase subunit delta, mitochondrial</fullName>
    </recommendedName>
    <alternativeName>
        <fullName evidence="13">F-ATPase delta subunit</fullName>
    </alternativeName>
</protein>
<evidence type="ECO:0000313" key="15">
    <source>
        <dbReference type="EMBL" id="EEB07987.1"/>
    </source>
</evidence>
<dbReference type="OMA" id="HQTLYSE"/>
<evidence type="ECO:0000256" key="10">
    <source>
        <dbReference type="ARBA" id="ARBA00023136"/>
    </source>
</evidence>
<evidence type="ECO:0000256" key="1">
    <source>
        <dbReference type="ARBA" id="ARBA00004273"/>
    </source>
</evidence>
<evidence type="ECO:0000313" key="17">
    <source>
        <dbReference type="Proteomes" id="UP000001744"/>
    </source>
</evidence>
<keyword evidence="11" id="KW-0139">CF(1)</keyword>
<dbReference type="GO" id="GO:0005743">
    <property type="term" value="C:mitochondrial inner membrane"/>
    <property type="evidence" value="ECO:0007669"/>
    <property type="project" value="UniProtKB-SubCell"/>
</dbReference>